<organism evidence="1 2">
    <name type="scientific">Cohaesibacter celericrescens</name>
    <dbReference type="NCBI Taxonomy" id="2067669"/>
    <lineage>
        <taxon>Bacteria</taxon>
        <taxon>Pseudomonadati</taxon>
        <taxon>Pseudomonadota</taxon>
        <taxon>Alphaproteobacteria</taxon>
        <taxon>Hyphomicrobiales</taxon>
        <taxon>Cohaesibacteraceae</taxon>
    </lineage>
</organism>
<keyword evidence="2" id="KW-1185">Reference proteome</keyword>
<evidence type="ECO:0008006" key="3">
    <source>
        <dbReference type="Google" id="ProtNLM"/>
    </source>
</evidence>
<dbReference type="OrthoDB" id="8448229at2"/>
<dbReference type="RefSeq" id="WP_101533126.1">
    <property type="nucleotide sequence ID" value="NZ_PKUQ01000013.1"/>
</dbReference>
<evidence type="ECO:0000313" key="1">
    <source>
        <dbReference type="EMBL" id="PLW77885.1"/>
    </source>
</evidence>
<comment type="caution">
    <text evidence="1">The sequence shown here is derived from an EMBL/GenBank/DDBJ whole genome shotgun (WGS) entry which is preliminary data.</text>
</comment>
<proteinExistence type="predicted"/>
<sequence>MKIVSPASNYDIACCIGRCQSIVWLCLKAQRDVSETWALRDENGEAVIMAGLWPRQDGVVEAWFLARPEAQRHLKRIVRAIRLTLKRKAYAEIEVRIVTKAGARIARLCGFSLHDTFDGAEIWRHGRTIRKKRQRRG</sequence>
<gene>
    <name evidence="1" type="ORF">C0081_07095</name>
</gene>
<evidence type="ECO:0000313" key="2">
    <source>
        <dbReference type="Proteomes" id="UP000234881"/>
    </source>
</evidence>
<dbReference type="Proteomes" id="UP000234881">
    <property type="component" value="Unassembled WGS sequence"/>
</dbReference>
<accession>A0A2N5XTW0</accession>
<protein>
    <recommendedName>
        <fullName evidence="3">N-acetyltransferase domain-containing protein</fullName>
    </recommendedName>
</protein>
<reference evidence="1 2" key="1">
    <citation type="submission" date="2018-01" db="EMBL/GenBank/DDBJ databases">
        <title>The draft genome sequence of Cohaesibacter sp. H1304.</title>
        <authorList>
            <person name="Wang N.-N."/>
            <person name="Du Z.-J."/>
        </authorList>
    </citation>
    <scope>NUCLEOTIDE SEQUENCE [LARGE SCALE GENOMIC DNA]</scope>
    <source>
        <strain evidence="1 2">H1304</strain>
    </source>
</reference>
<dbReference type="EMBL" id="PKUQ01000013">
    <property type="protein sequence ID" value="PLW77885.1"/>
    <property type="molecule type" value="Genomic_DNA"/>
</dbReference>
<name>A0A2N5XTW0_9HYPH</name>
<dbReference type="AlphaFoldDB" id="A0A2N5XTW0"/>